<dbReference type="PROSITE" id="PS01124">
    <property type="entry name" value="HTH_ARAC_FAMILY_2"/>
    <property type="match status" value="1"/>
</dbReference>
<dbReference type="Gene3D" id="1.10.10.60">
    <property type="entry name" value="Homeodomain-like"/>
    <property type="match status" value="1"/>
</dbReference>
<dbReference type="KEGG" id="run:DR864_01655"/>
<dbReference type="Pfam" id="PF12833">
    <property type="entry name" value="HTH_18"/>
    <property type="match status" value="1"/>
</dbReference>
<dbReference type="PANTHER" id="PTHR46796">
    <property type="entry name" value="HTH-TYPE TRANSCRIPTIONAL ACTIVATOR RHAS-RELATED"/>
    <property type="match status" value="1"/>
</dbReference>
<evidence type="ECO:0000259" key="4">
    <source>
        <dbReference type="PROSITE" id="PS01124"/>
    </source>
</evidence>
<dbReference type="AlphaFoldDB" id="A0A344TD00"/>
<keyword evidence="1" id="KW-0805">Transcription regulation</keyword>
<dbReference type="SMART" id="SM00342">
    <property type="entry name" value="HTH_ARAC"/>
    <property type="match status" value="1"/>
</dbReference>
<sequence>MILRDVIPSPALREYVRKHQIIRFVFGTGVVPPSKVYSPRPEHCLVFCLREQQNIGYEGLAPQAYPKCTLSGQHTTVTTRYVACDFWVLQIVLQPSAVFRLTGIPSYELTNTFIDAEAIWGKDIRTAHEQMCNSEDIEEVIIIAESFLEKIIRQSKRNLHSVDKVGSLILNQYQSISIDRLADQICLSPRQFHRKFTERMGIGPKLFDKVVRFEKAFRMKNAYPHLDWLSIAIACGYYDHQHLAKDYKDFTHLSPGDFYKVDTQAPERNFGLRET</sequence>
<protein>
    <submittedName>
        <fullName evidence="5">AraC family transcriptional regulator</fullName>
    </submittedName>
</protein>
<dbReference type="GO" id="GO:0043565">
    <property type="term" value="F:sequence-specific DNA binding"/>
    <property type="evidence" value="ECO:0007669"/>
    <property type="project" value="InterPro"/>
</dbReference>
<keyword evidence="6" id="KW-1185">Reference proteome</keyword>
<evidence type="ECO:0000256" key="2">
    <source>
        <dbReference type="ARBA" id="ARBA00023125"/>
    </source>
</evidence>
<dbReference type="EMBL" id="CP030850">
    <property type="protein sequence ID" value="AXE16521.1"/>
    <property type="molecule type" value="Genomic_DNA"/>
</dbReference>
<dbReference type="OrthoDB" id="635259at2"/>
<evidence type="ECO:0000256" key="1">
    <source>
        <dbReference type="ARBA" id="ARBA00023015"/>
    </source>
</evidence>
<evidence type="ECO:0000313" key="5">
    <source>
        <dbReference type="EMBL" id="AXE16521.1"/>
    </source>
</evidence>
<dbReference type="GO" id="GO:0003700">
    <property type="term" value="F:DNA-binding transcription factor activity"/>
    <property type="evidence" value="ECO:0007669"/>
    <property type="project" value="InterPro"/>
</dbReference>
<dbReference type="InterPro" id="IPR050204">
    <property type="entry name" value="AraC_XylS_family_regulators"/>
</dbReference>
<dbReference type="InterPro" id="IPR046532">
    <property type="entry name" value="DUF6597"/>
</dbReference>
<accession>A0A344TD00</accession>
<evidence type="ECO:0000256" key="3">
    <source>
        <dbReference type="ARBA" id="ARBA00023163"/>
    </source>
</evidence>
<dbReference type="RefSeq" id="WP_114065308.1">
    <property type="nucleotide sequence ID" value="NZ_CP030850.1"/>
</dbReference>
<gene>
    <name evidence="5" type="ORF">DR864_01655</name>
</gene>
<organism evidence="5 6">
    <name type="scientific">Runella rosea</name>
    <dbReference type="NCBI Taxonomy" id="2259595"/>
    <lineage>
        <taxon>Bacteria</taxon>
        <taxon>Pseudomonadati</taxon>
        <taxon>Bacteroidota</taxon>
        <taxon>Cytophagia</taxon>
        <taxon>Cytophagales</taxon>
        <taxon>Spirosomataceae</taxon>
        <taxon>Runella</taxon>
    </lineage>
</organism>
<keyword evidence="3" id="KW-0804">Transcription</keyword>
<name>A0A344TD00_9BACT</name>
<reference evidence="5 6" key="1">
    <citation type="submission" date="2018-07" db="EMBL/GenBank/DDBJ databases">
        <title>Genome sequencing of Runella.</title>
        <authorList>
            <person name="Baek M.-G."/>
            <person name="Yi H."/>
        </authorList>
    </citation>
    <scope>NUCLEOTIDE SEQUENCE [LARGE SCALE GENOMIC DNA]</scope>
    <source>
        <strain evidence="5 6">HYN0085</strain>
    </source>
</reference>
<dbReference type="InterPro" id="IPR018060">
    <property type="entry name" value="HTH_AraC"/>
</dbReference>
<dbReference type="Proteomes" id="UP000251993">
    <property type="component" value="Chromosome"/>
</dbReference>
<keyword evidence="2" id="KW-0238">DNA-binding</keyword>
<feature type="domain" description="HTH araC/xylS-type" evidence="4">
    <location>
        <begin position="163"/>
        <end position="261"/>
    </location>
</feature>
<proteinExistence type="predicted"/>
<evidence type="ECO:0000313" key="6">
    <source>
        <dbReference type="Proteomes" id="UP000251993"/>
    </source>
</evidence>
<dbReference type="PANTHER" id="PTHR46796:SF13">
    <property type="entry name" value="HTH-TYPE TRANSCRIPTIONAL ACTIVATOR RHAS"/>
    <property type="match status" value="1"/>
</dbReference>
<dbReference type="Pfam" id="PF20240">
    <property type="entry name" value="DUF6597"/>
    <property type="match status" value="1"/>
</dbReference>